<organism evidence="1 2">
    <name type="scientific">Portunus trituberculatus</name>
    <name type="common">Swimming crab</name>
    <name type="synonym">Neptunus trituberculatus</name>
    <dbReference type="NCBI Taxonomy" id="210409"/>
    <lineage>
        <taxon>Eukaryota</taxon>
        <taxon>Metazoa</taxon>
        <taxon>Ecdysozoa</taxon>
        <taxon>Arthropoda</taxon>
        <taxon>Crustacea</taxon>
        <taxon>Multicrustacea</taxon>
        <taxon>Malacostraca</taxon>
        <taxon>Eumalacostraca</taxon>
        <taxon>Eucarida</taxon>
        <taxon>Decapoda</taxon>
        <taxon>Pleocyemata</taxon>
        <taxon>Brachyura</taxon>
        <taxon>Eubrachyura</taxon>
        <taxon>Portunoidea</taxon>
        <taxon>Portunidae</taxon>
        <taxon>Portuninae</taxon>
        <taxon>Portunus</taxon>
    </lineage>
</organism>
<keyword evidence="2" id="KW-1185">Reference proteome</keyword>
<dbReference type="AlphaFoldDB" id="A0A5B7J4K6"/>
<dbReference type="Proteomes" id="UP000324222">
    <property type="component" value="Unassembled WGS sequence"/>
</dbReference>
<sequence>MIAPEQRKLLPFGNHPEMLPMLEQQLRLLEENIQRENQVITHIDQGTAQRNQLSTANLSSKSKCGFLAGLLGDSRPSSSAKSTRTSKY</sequence>
<name>A0A5B7J4K6_PORTR</name>
<accession>A0A5B7J4K6</accession>
<dbReference type="OrthoDB" id="448448at2759"/>
<evidence type="ECO:0000313" key="1">
    <source>
        <dbReference type="EMBL" id="MPC91670.1"/>
    </source>
</evidence>
<reference evidence="1 2" key="1">
    <citation type="submission" date="2019-05" db="EMBL/GenBank/DDBJ databases">
        <title>Another draft genome of Portunus trituberculatus and its Hox gene families provides insights of decapod evolution.</title>
        <authorList>
            <person name="Jeong J.-H."/>
            <person name="Song I."/>
            <person name="Kim S."/>
            <person name="Choi T."/>
            <person name="Kim D."/>
            <person name="Ryu S."/>
            <person name="Kim W."/>
        </authorList>
    </citation>
    <scope>NUCLEOTIDE SEQUENCE [LARGE SCALE GENOMIC DNA]</scope>
    <source>
        <tissue evidence="1">Muscle</tissue>
    </source>
</reference>
<protein>
    <submittedName>
        <fullName evidence="1">Uncharacterized protein</fullName>
    </submittedName>
</protein>
<comment type="caution">
    <text evidence="1">The sequence shown here is derived from an EMBL/GenBank/DDBJ whole genome shotgun (WGS) entry which is preliminary data.</text>
</comment>
<evidence type="ECO:0000313" key="2">
    <source>
        <dbReference type="Proteomes" id="UP000324222"/>
    </source>
</evidence>
<gene>
    <name evidence="1" type="ORF">E2C01_086723</name>
</gene>
<proteinExistence type="predicted"/>
<dbReference type="EMBL" id="VSRR010088626">
    <property type="protein sequence ID" value="MPC91670.1"/>
    <property type="molecule type" value="Genomic_DNA"/>
</dbReference>